<dbReference type="EMBL" id="JACBAD010002025">
    <property type="protein sequence ID" value="KAF7122244.1"/>
    <property type="molecule type" value="Genomic_DNA"/>
</dbReference>
<evidence type="ECO:0000313" key="4">
    <source>
        <dbReference type="Proteomes" id="UP000630445"/>
    </source>
</evidence>
<reference evidence="3" key="1">
    <citation type="submission" date="2020-06" db="EMBL/GenBank/DDBJ databases">
        <title>Draft genome sequences of strains closely related to Aspergillus parafelis and Aspergillus hiratsukae.</title>
        <authorList>
            <person name="Dos Santos R.A.C."/>
            <person name="Rivero-Menendez O."/>
            <person name="Steenwyk J.L."/>
            <person name="Mead M.E."/>
            <person name="Goldman G.H."/>
            <person name="Alastruey-Izquierdo A."/>
            <person name="Rokas A."/>
        </authorList>
    </citation>
    <scope>NUCLEOTIDE SEQUENCE</scope>
    <source>
        <strain evidence="2">CNM-CM5793</strain>
        <strain evidence="3">CNM-CM6106</strain>
    </source>
</reference>
<feature type="compositionally biased region" description="Polar residues" evidence="1">
    <location>
        <begin position="147"/>
        <end position="156"/>
    </location>
</feature>
<dbReference type="EMBL" id="JACBAF010002197">
    <property type="protein sequence ID" value="KAF7164043.1"/>
    <property type="molecule type" value="Genomic_DNA"/>
</dbReference>
<dbReference type="AlphaFoldDB" id="A0A8H6Q0Y1"/>
<protein>
    <submittedName>
        <fullName evidence="3">Uncharacterized protein</fullName>
    </submittedName>
</protein>
<gene>
    <name evidence="2" type="ORF">CNMCM5793_000201</name>
    <name evidence="3" type="ORF">CNMCM6106_000737</name>
</gene>
<sequence>MPDTEVFTAEGLEEDTIFLPQPPDSRARGKRKVSASLMIPESARQKAIATRFAVICRQQSKAPGCWCHQRRMASLPRGLVLVLDFDGDEGDGLPYYYAHVKPAPEENTETSIHSPSAAPVASAPSHPPIAPALRISSAPSQPPTDPTPQASPAFSHPSTDYVGELLDKYTTCFCLDQTNTELALSGFGVRMRALFQAQPLPLSLEFQVLREIESAEKGSRTLLACNHRKNKRLYLRAWLLLKMSTKWREEGPEVDMFAELRSHLQHMREQPLSEWDPEDEYCALIAFKHAMSCSGSIASYVALPPEL</sequence>
<feature type="region of interest" description="Disordered" evidence="1">
    <location>
        <begin position="106"/>
        <end position="156"/>
    </location>
</feature>
<evidence type="ECO:0000256" key="1">
    <source>
        <dbReference type="SAM" id="MobiDB-lite"/>
    </source>
</evidence>
<organism evidence="3 5">
    <name type="scientific">Aspergillus hiratsukae</name>
    <dbReference type="NCBI Taxonomy" id="1194566"/>
    <lineage>
        <taxon>Eukaryota</taxon>
        <taxon>Fungi</taxon>
        <taxon>Dikarya</taxon>
        <taxon>Ascomycota</taxon>
        <taxon>Pezizomycotina</taxon>
        <taxon>Eurotiomycetes</taxon>
        <taxon>Eurotiomycetidae</taxon>
        <taxon>Eurotiales</taxon>
        <taxon>Aspergillaceae</taxon>
        <taxon>Aspergillus</taxon>
        <taxon>Aspergillus subgen. Fumigati</taxon>
    </lineage>
</organism>
<dbReference type="Proteomes" id="UP000630445">
    <property type="component" value="Unassembled WGS sequence"/>
</dbReference>
<evidence type="ECO:0000313" key="3">
    <source>
        <dbReference type="EMBL" id="KAF7164043.1"/>
    </source>
</evidence>
<name>A0A8H6Q0Y1_9EURO</name>
<comment type="caution">
    <text evidence="3">The sequence shown here is derived from an EMBL/GenBank/DDBJ whole genome shotgun (WGS) entry which is preliminary data.</text>
</comment>
<dbReference type="OrthoDB" id="4509839at2759"/>
<evidence type="ECO:0000313" key="2">
    <source>
        <dbReference type="EMBL" id="KAF7122244.1"/>
    </source>
</evidence>
<proteinExistence type="predicted"/>
<keyword evidence="4" id="KW-1185">Reference proteome</keyword>
<dbReference type="Proteomes" id="UP000662466">
    <property type="component" value="Unassembled WGS sequence"/>
</dbReference>
<evidence type="ECO:0000313" key="5">
    <source>
        <dbReference type="Proteomes" id="UP000662466"/>
    </source>
</evidence>
<feature type="compositionally biased region" description="Low complexity" evidence="1">
    <location>
        <begin position="111"/>
        <end position="124"/>
    </location>
</feature>
<accession>A0A8H6Q0Y1</accession>